<name>A0A6J4PAF7_9ACTN</name>
<keyword evidence="1" id="KW-0378">Hydrolase</keyword>
<feature type="non-terminal residue" evidence="1">
    <location>
        <position position="1"/>
    </location>
</feature>
<protein>
    <submittedName>
        <fullName evidence="1">Alpha/beta hydrolase fold</fullName>
        <ecNumber evidence="1">3.8.1.5</ecNumber>
    </submittedName>
</protein>
<accession>A0A6J4PAF7</accession>
<dbReference type="AlphaFoldDB" id="A0A6J4PAF7"/>
<feature type="non-terminal residue" evidence="1">
    <location>
        <position position="103"/>
    </location>
</feature>
<dbReference type="EC" id="3.8.1.5" evidence="1"/>
<evidence type="ECO:0000313" key="1">
    <source>
        <dbReference type="EMBL" id="CAA9409046.1"/>
    </source>
</evidence>
<dbReference type="GO" id="GO:0018786">
    <property type="term" value="F:haloalkane dehalogenase activity"/>
    <property type="evidence" value="ECO:0007669"/>
    <property type="project" value="UniProtKB-EC"/>
</dbReference>
<organism evidence="1">
    <name type="scientific">uncultured Rubrobacteraceae bacterium</name>
    <dbReference type="NCBI Taxonomy" id="349277"/>
    <lineage>
        <taxon>Bacteria</taxon>
        <taxon>Bacillati</taxon>
        <taxon>Actinomycetota</taxon>
        <taxon>Rubrobacteria</taxon>
        <taxon>Rubrobacterales</taxon>
        <taxon>Rubrobacteraceae</taxon>
        <taxon>environmental samples</taxon>
    </lineage>
</organism>
<dbReference type="EMBL" id="CADCUV010000071">
    <property type="protein sequence ID" value="CAA9409046.1"/>
    <property type="molecule type" value="Genomic_DNA"/>
</dbReference>
<reference evidence="1" key="1">
    <citation type="submission" date="2020-02" db="EMBL/GenBank/DDBJ databases">
        <authorList>
            <person name="Meier V. D."/>
        </authorList>
    </citation>
    <scope>NUCLEOTIDE SEQUENCE</scope>
    <source>
        <strain evidence="1">AVDCRST_MAG22</strain>
    </source>
</reference>
<gene>
    <name evidence="1" type="ORF">AVDCRST_MAG22-1738</name>
</gene>
<proteinExistence type="predicted"/>
<sequence length="103" mass="10903">RGLGGQLYAAGQPAGRLRLVRRRRGGQDEDDARGRAGAAEYRGASVFLVGRGRPDPEGPLGRPARGLLRELRVGAGARGGALRPLREAGSRERPDHAFLLGVV</sequence>